<evidence type="ECO:0000313" key="3">
    <source>
        <dbReference type="Proteomes" id="UP001343492"/>
    </source>
</evidence>
<accession>A0ABU7GF34</accession>
<feature type="domain" description="AB hydrolase-1" evidence="1">
    <location>
        <begin position="72"/>
        <end position="293"/>
    </location>
</feature>
<comment type="caution">
    <text evidence="2">The sequence shown here is derived from an EMBL/GenBank/DDBJ whole genome shotgun (WGS) entry which is preliminary data.</text>
</comment>
<keyword evidence="3" id="KW-1185">Reference proteome</keyword>
<evidence type="ECO:0000259" key="1">
    <source>
        <dbReference type="Pfam" id="PF00561"/>
    </source>
</evidence>
<name>A0ABU7GF34_9SPHN</name>
<dbReference type="PRINTS" id="PR00111">
    <property type="entry name" value="ABHYDROLASE"/>
</dbReference>
<dbReference type="PANTHER" id="PTHR43798:SF33">
    <property type="entry name" value="HYDROLASE, PUTATIVE (AFU_ORTHOLOGUE AFUA_2G14860)-RELATED"/>
    <property type="match status" value="1"/>
</dbReference>
<organism evidence="2 3">
    <name type="scientific">Altererythrobacter litoralis</name>
    <dbReference type="NCBI Taxonomy" id="3113904"/>
    <lineage>
        <taxon>Bacteria</taxon>
        <taxon>Pseudomonadati</taxon>
        <taxon>Pseudomonadota</taxon>
        <taxon>Alphaproteobacteria</taxon>
        <taxon>Sphingomonadales</taxon>
        <taxon>Erythrobacteraceae</taxon>
        <taxon>Altererythrobacter</taxon>
    </lineage>
</organism>
<keyword evidence="2" id="KW-0378">Hydrolase</keyword>
<dbReference type="Proteomes" id="UP001343492">
    <property type="component" value="Unassembled WGS sequence"/>
</dbReference>
<dbReference type="Gene3D" id="3.40.50.1820">
    <property type="entry name" value="alpha/beta hydrolase"/>
    <property type="match status" value="1"/>
</dbReference>
<gene>
    <name evidence="2" type="ORF">VRS74_07505</name>
</gene>
<dbReference type="SUPFAM" id="SSF53474">
    <property type="entry name" value="alpha/beta-Hydrolases"/>
    <property type="match status" value="1"/>
</dbReference>
<dbReference type="InterPro" id="IPR050266">
    <property type="entry name" value="AB_hydrolase_sf"/>
</dbReference>
<dbReference type="InterPro" id="IPR000073">
    <property type="entry name" value="AB_hydrolase_1"/>
</dbReference>
<protein>
    <submittedName>
        <fullName evidence="2">Alpha/beta hydrolase</fullName>
    </submittedName>
</protein>
<proteinExistence type="predicted"/>
<dbReference type="PANTHER" id="PTHR43798">
    <property type="entry name" value="MONOACYLGLYCEROL LIPASE"/>
    <property type="match status" value="1"/>
</dbReference>
<dbReference type="GO" id="GO:0016787">
    <property type="term" value="F:hydrolase activity"/>
    <property type="evidence" value="ECO:0007669"/>
    <property type="project" value="UniProtKB-KW"/>
</dbReference>
<sequence>MLKKMFDSIGRYDAKSWARYLVFSLLAAWFIGSSLAWVREDSMTHQAWPGAEFVELPSGKTHYIDMGPRDAPVVLLFHGSGRGIADWQEGFASALARDHRVIGFDYYGNGFSDRGFGLTYGYDIWSRQAIELLDALEIEQAVLVGHSVGGVVATVTAVDNPSRATGLVTIGTGNAIDPTHFALLIPGVGELLLGSQSNFSETFSEQHAEFISKAHNVRGSRWAFLVYLRRQYTVDGLRMLNGLYDDILVPTLHVSGTKDQSVSHEAARTLALQTGGAWRPFDGLGHNLHIEAPEQLASVVSRFSAGAVALKH</sequence>
<dbReference type="EMBL" id="JAZDQV010000006">
    <property type="protein sequence ID" value="MEE1877526.1"/>
    <property type="molecule type" value="Genomic_DNA"/>
</dbReference>
<dbReference type="InterPro" id="IPR029058">
    <property type="entry name" value="AB_hydrolase_fold"/>
</dbReference>
<dbReference type="Pfam" id="PF00561">
    <property type="entry name" value="Abhydrolase_1"/>
    <property type="match status" value="1"/>
</dbReference>
<evidence type="ECO:0000313" key="2">
    <source>
        <dbReference type="EMBL" id="MEE1877526.1"/>
    </source>
</evidence>
<dbReference type="RefSeq" id="WP_354144630.1">
    <property type="nucleotide sequence ID" value="NZ_JAZDQV010000006.1"/>
</dbReference>
<reference evidence="2 3" key="1">
    <citation type="submission" date="2024-01" db="EMBL/GenBank/DDBJ databases">
        <title>The genome sequence of Erythrobacteraceae sp. strain 1XM1-14.</title>
        <authorList>
            <person name="Liu Y."/>
        </authorList>
    </citation>
    <scope>NUCLEOTIDE SEQUENCE [LARGE SCALE GENOMIC DNA]</scope>
    <source>
        <strain evidence="2 3">1XM1-14</strain>
    </source>
</reference>